<dbReference type="Proteomes" id="UP000662818">
    <property type="component" value="Chromosome"/>
</dbReference>
<evidence type="ECO:0000256" key="6">
    <source>
        <dbReference type="ARBA" id="ARBA00023326"/>
    </source>
</evidence>
<dbReference type="PRINTS" id="PR00313">
    <property type="entry name" value="CABNDNGRPT"/>
</dbReference>
<dbReference type="Pfam" id="PF13205">
    <property type="entry name" value="Big_5"/>
    <property type="match status" value="2"/>
</dbReference>
<protein>
    <submittedName>
        <fullName evidence="9">Heme peroxidase</fullName>
    </submittedName>
</protein>
<organism evidence="9 10">
    <name type="scientific">Nocardioides aromaticivorans</name>
    <dbReference type="NCBI Taxonomy" id="200618"/>
    <lineage>
        <taxon>Bacteria</taxon>
        <taxon>Bacillati</taxon>
        <taxon>Actinomycetota</taxon>
        <taxon>Actinomycetes</taxon>
        <taxon>Propionibacteriales</taxon>
        <taxon>Nocardioidaceae</taxon>
        <taxon>Nocardioides</taxon>
    </lineage>
</organism>
<dbReference type="InterPro" id="IPR032812">
    <property type="entry name" value="SbsA_Ig"/>
</dbReference>
<evidence type="ECO:0000256" key="1">
    <source>
        <dbReference type="ARBA" id="ARBA00004613"/>
    </source>
</evidence>
<dbReference type="EMBL" id="CP022295">
    <property type="protein sequence ID" value="QSR25759.1"/>
    <property type="molecule type" value="Genomic_DNA"/>
</dbReference>
<evidence type="ECO:0000256" key="7">
    <source>
        <dbReference type="SAM" id="MobiDB-lite"/>
    </source>
</evidence>
<dbReference type="Gene3D" id="2.60.40.10">
    <property type="entry name" value="Immunoglobulins"/>
    <property type="match status" value="2"/>
</dbReference>
<feature type="compositionally biased region" description="Polar residues" evidence="7">
    <location>
        <begin position="298"/>
        <end position="311"/>
    </location>
</feature>
<dbReference type="PROSITE" id="PS50853">
    <property type="entry name" value="FN3"/>
    <property type="match status" value="2"/>
</dbReference>
<dbReference type="InterPro" id="IPR011049">
    <property type="entry name" value="Serralysin-like_metalloprot_C"/>
</dbReference>
<dbReference type="SUPFAM" id="SSF51120">
    <property type="entry name" value="beta-Roll"/>
    <property type="match status" value="2"/>
</dbReference>
<comment type="subcellular location">
    <subcellularLocation>
        <location evidence="1">Secreted</location>
    </subcellularLocation>
</comment>
<dbReference type="InterPro" id="IPR001343">
    <property type="entry name" value="Hemolysn_Ca-bd"/>
</dbReference>
<dbReference type="InterPro" id="IPR013783">
    <property type="entry name" value="Ig-like_fold"/>
</dbReference>
<dbReference type="Gene3D" id="2.150.10.10">
    <property type="entry name" value="Serralysin-like metalloprotease, C-terminal"/>
    <property type="match status" value="1"/>
</dbReference>
<dbReference type="Gene3D" id="1.10.640.10">
    <property type="entry name" value="Haem peroxidase domain superfamily, animal type"/>
    <property type="match status" value="1"/>
</dbReference>
<evidence type="ECO:0000256" key="2">
    <source>
        <dbReference type="ARBA" id="ARBA00022525"/>
    </source>
</evidence>
<evidence type="ECO:0000256" key="5">
    <source>
        <dbReference type="ARBA" id="ARBA00023295"/>
    </source>
</evidence>
<evidence type="ECO:0000256" key="3">
    <source>
        <dbReference type="ARBA" id="ARBA00022729"/>
    </source>
</evidence>
<proteinExistence type="predicted"/>
<dbReference type="InterPro" id="IPR019791">
    <property type="entry name" value="Haem_peroxidase_animal"/>
</dbReference>
<dbReference type="Pfam" id="PF00041">
    <property type="entry name" value="fn3"/>
    <property type="match status" value="2"/>
</dbReference>
<dbReference type="InterPro" id="IPR010255">
    <property type="entry name" value="Haem_peroxidase_sf"/>
</dbReference>
<sequence length="1834" mass="190109">MVAPAVEADPGPVGSGFTVTTGDLAFILKQIKIAERHSLTRTPAHPCSTLLNQPGDGIPDSEQVPDILTTYGLRTVDGSCNNLKTGDEYFAAADQPFPRLTNPRFRDAENVPTGFGPPGPSSYAQKKGNVFDSQPRVISNLIVDQTSTNPAAIAAAGYPVRSQGNPGLFPCTTDPEPTADPPVEGVPAGCVPSHHTLFIPNVTTDVGLSPPYNSLFTFFGQFFDHGVDQTVKSGGNVFVPLKADDPLRVLGPDGKAGTGDEVPASQAFMVITRAQNQPGPDGVLGDDPSTPADESADDIQNANNTDTPWVDQSQTYTSHASHQVFLRAYAASSRSGPYGADNPASVATGKFLEGLPAGETYAGSPDGAGGIGTWAAVKKQAAEKLGLRLVDMDALNVPMLATDPYGKFIPGPARGLPQYVTKTGLVEGDLASPVAVPANVLHFDTPFLTDIAHNADPSPQDTDHNPGTPPVPPVPDANDTPSADFASQPAGTYDDEMLDAHFACGDGRCNENIALSTIHQVFHSEHNRLVDEIDQILTNDTTPSGVAALANWKAIGVSGYDYGERLFQAARFITEMQYQHLVFEEFARKVQPAIRPFHVYSPDINPAVEAEFAHAVYRFGHSMLDDDVARTNGDGSDNSLPLLTAFLNPPAYFDGGSAGTLNAKQAAGSIVMGSSDQVGNELDEFVTETLRNNLLGLPLDLPAINMTRAREAGIPPLNDVRRQIFAETNDGQLAPYTSWSDFGQHLKHPESLINFVAAYGKHPSITSATTLVAKRDAARAIVNPQGSDVPPADASDFMFSTGDWSSNANGVTTTGLDDVDLWVGGLAEITNLFGGLLGSTFNYVFQTQLEKLQDGDRFYYLARTPGLNLRTQLEGNSFSELIQRNTDNTNTLKADAFATADCKFQLAHLAGTPAGFTQFGSTVADDPSTPDCDESLLLLRKPDGTIQYRQFNSVDPSGINGQAVYQGTDGVDRVFGGNDNDTFWGGKGRDVIEGNGGDDVALGGEGDDIVTDLSGADTLKGGPGNDALDAGIGDDIMMGGDGKDFMNGGANDNEEFAGPGDDFVILGQGADAVFGDGGDDWLEGGSGQDLIQGDHGAPFFDDPGETAPGNEIMIGQVGENDYDAEGGDDLMAANAAVDRNAGAGGFDWAFHQYDTVGADEDMAINNNLVGVPIQVVVNRDRWQEVEGNSGSAFNDVLKGTDDVPLAQGGAGFSGCDALDQAGVDRIVGLDALVPPSIRTTPAASLNADAAAGTCPLSGNVWGDGEILIGGGGSDTITGRGADDIIDGDRSLNVRIDVHANVDGTGPVIGSTDLMEHPYLTGSNHTLQQDVFAGVVDPGQLVAVRFLIPAPAGDHDAASSGANPAPAVDTAVYRGPRSSYTITSEGDHVIVEQTGARGAAQKVLDGKDTLRNIERLQFTNDDGTTEIVVLAAPDAPTIGTATAGPSSADVTWTAAASGQPTSSFEIQVLSGGVQQGALRTAPSTDSSIHVTGLTNGTTYTFRVRAVGAFGTSPFSAESNAVTPANTAPGAPTIGTATAGVGSASVTWSGPADDGGSPVTGFRVQAIDAGNNVVGTTTVNNPSATSATVTGLTPGTSVRLRVAAINAVGTGANSAPSNAVTVLADTTAPTVTARTPGAGATNVPIGTTVTATFSEPVQGVNGTTVRLRNTVTGVNVPATVNLAGNTVTLTPNAALANNTQYTVTLTGGATAIRDLAGNPLATTTWNFRTVPDLIAPTVSTRSPAAGATGVALGANTVVTFSEPVLNVTPVTFTLTNTATNTRVAAVVTVSADGRTATLNPVLNLLPGRTYRVNLTNAIRDLAGNRLAPVAWTFRTQ</sequence>
<dbReference type="InterPro" id="IPR003961">
    <property type="entry name" value="FN3_dom"/>
</dbReference>
<dbReference type="InterPro" id="IPR037120">
    <property type="entry name" value="Haem_peroxidase_sf_animal"/>
</dbReference>
<keyword evidence="10" id="KW-1185">Reference proteome</keyword>
<accession>A0ABX7PIG3</accession>
<feature type="region of interest" description="Disordered" evidence="7">
    <location>
        <begin position="275"/>
        <end position="311"/>
    </location>
</feature>
<dbReference type="PANTHER" id="PTHR11475">
    <property type="entry name" value="OXIDASE/PEROXIDASE"/>
    <property type="match status" value="1"/>
</dbReference>
<keyword evidence="5" id="KW-0326">Glycosidase</keyword>
<feature type="region of interest" description="Disordered" evidence="7">
    <location>
        <begin position="451"/>
        <end position="490"/>
    </location>
</feature>
<dbReference type="CDD" id="cd09821">
    <property type="entry name" value="An_peroxidase_bacterial_2"/>
    <property type="match status" value="1"/>
</dbReference>
<keyword evidence="5" id="KW-0378">Hydrolase</keyword>
<dbReference type="SMART" id="SM00060">
    <property type="entry name" value="FN3"/>
    <property type="match status" value="2"/>
</dbReference>
<keyword evidence="6" id="KW-0624">Polysaccharide degradation</keyword>
<dbReference type="Pfam" id="PF00353">
    <property type="entry name" value="HemolysinCabind"/>
    <property type="match status" value="4"/>
</dbReference>
<keyword evidence="4" id="KW-0325">Glycoprotein</keyword>
<evidence type="ECO:0000313" key="9">
    <source>
        <dbReference type="EMBL" id="QSR25759.1"/>
    </source>
</evidence>
<evidence type="ECO:0000259" key="8">
    <source>
        <dbReference type="PROSITE" id="PS50853"/>
    </source>
</evidence>
<keyword evidence="3" id="KW-0732">Signal</keyword>
<keyword evidence="6" id="KW-0119">Carbohydrate metabolism</keyword>
<dbReference type="Pfam" id="PF03098">
    <property type="entry name" value="An_peroxidase"/>
    <property type="match status" value="2"/>
</dbReference>
<gene>
    <name evidence="9" type="ORF">CFH99_09005</name>
</gene>
<dbReference type="SUPFAM" id="SSF48113">
    <property type="entry name" value="Heme-dependent peroxidases"/>
    <property type="match status" value="1"/>
</dbReference>
<keyword evidence="9" id="KW-0575">Peroxidase</keyword>
<dbReference type="PANTHER" id="PTHR11475:SF4">
    <property type="entry name" value="CHORION PEROXIDASE"/>
    <property type="match status" value="1"/>
</dbReference>
<dbReference type="PROSITE" id="PS50292">
    <property type="entry name" value="PEROXIDASE_3"/>
    <property type="match status" value="1"/>
</dbReference>
<name>A0ABX7PIG3_9ACTN</name>
<dbReference type="SUPFAM" id="SSF49265">
    <property type="entry name" value="Fibronectin type III"/>
    <property type="match status" value="1"/>
</dbReference>
<dbReference type="Gene3D" id="2.60.40.1220">
    <property type="match status" value="2"/>
</dbReference>
<keyword evidence="2" id="KW-0964">Secreted</keyword>
<evidence type="ECO:0000313" key="10">
    <source>
        <dbReference type="Proteomes" id="UP000662818"/>
    </source>
</evidence>
<feature type="domain" description="Fibronectin type-III" evidence="8">
    <location>
        <begin position="1431"/>
        <end position="1524"/>
    </location>
</feature>
<evidence type="ECO:0000256" key="4">
    <source>
        <dbReference type="ARBA" id="ARBA00023180"/>
    </source>
</evidence>
<dbReference type="GO" id="GO:0004601">
    <property type="term" value="F:peroxidase activity"/>
    <property type="evidence" value="ECO:0007669"/>
    <property type="project" value="UniProtKB-KW"/>
</dbReference>
<dbReference type="InterPro" id="IPR014755">
    <property type="entry name" value="Cu-Rt/internalin_Ig-like"/>
</dbReference>
<reference evidence="9 10" key="1">
    <citation type="submission" date="2017-06" db="EMBL/GenBank/DDBJ databases">
        <title>Complete Genome Sequence of the Soil Carbazole-Degrading Bacterium Nocardioides aromaticivorans IC177.</title>
        <authorList>
            <person name="Vejarano F."/>
            <person name="Suzuki-Minakuchi C."/>
            <person name="Ohtsubo Y."/>
            <person name="Tsuda M."/>
            <person name="Okada K."/>
            <person name="Nojiri H."/>
        </authorList>
    </citation>
    <scope>NUCLEOTIDE SEQUENCE [LARGE SCALE GENOMIC DNA]</scope>
    <source>
        <strain evidence="9 10">IC177</strain>
    </source>
</reference>
<dbReference type="InterPro" id="IPR036116">
    <property type="entry name" value="FN3_sf"/>
</dbReference>
<keyword evidence="9" id="KW-0560">Oxidoreductase</keyword>
<dbReference type="CDD" id="cd00063">
    <property type="entry name" value="FN3"/>
    <property type="match status" value="2"/>
</dbReference>
<feature type="domain" description="Fibronectin type-III" evidence="8">
    <location>
        <begin position="1526"/>
        <end position="1628"/>
    </location>
</feature>